<keyword evidence="2" id="KW-0378">Hydrolase</keyword>
<evidence type="ECO:0000313" key="5">
    <source>
        <dbReference type="EMBL" id="TDC31905.1"/>
    </source>
</evidence>
<evidence type="ECO:0000256" key="3">
    <source>
        <dbReference type="ARBA" id="ARBA00022839"/>
    </source>
</evidence>
<dbReference type="PANTHER" id="PTHR23044">
    <property type="entry name" value="3'-5' EXONUCLEASE ERI1-RELATED"/>
    <property type="match status" value="1"/>
</dbReference>
<dbReference type="InterPro" id="IPR013520">
    <property type="entry name" value="Ribonucl_H"/>
</dbReference>
<dbReference type="AlphaFoldDB" id="A0A4V6PAJ9"/>
<dbReference type="EMBL" id="SMKA01000028">
    <property type="protein sequence ID" value="TDC31905.1"/>
    <property type="molecule type" value="Genomic_DNA"/>
</dbReference>
<dbReference type="SUPFAM" id="SSF53098">
    <property type="entry name" value="Ribonuclease H-like"/>
    <property type="match status" value="1"/>
</dbReference>
<dbReference type="GO" id="GO:0003676">
    <property type="term" value="F:nucleic acid binding"/>
    <property type="evidence" value="ECO:0007669"/>
    <property type="project" value="InterPro"/>
</dbReference>
<feature type="domain" description="Exonuclease" evidence="4">
    <location>
        <begin position="3"/>
        <end position="180"/>
    </location>
</feature>
<dbReference type="InterPro" id="IPR036397">
    <property type="entry name" value="RNaseH_sf"/>
</dbReference>
<comment type="caution">
    <text evidence="5">The sequence shown here is derived from an EMBL/GenBank/DDBJ whole genome shotgun (WGS) entry which is preliminary data.</text>
</comment>
<dbReference type="InterPro" id="IPR051274">
    <property type="entry name" value="3-5_Exoribonuclease"/>
</dbReference>
<sequence>MRLLNVIDVEATCWEGEPPPGMDNEIIEIGLATIEVDSWRRVGKHQILVRPERSEISPFCTELTGLTADVVSTGVSFAEACELLTSQYGAAERVWMSWGDYDRKQFERQCEATGVGYPFGPVHVNAKARFAEVRGTKRRPGMSRALELAGLPLEGRHHSGMDDAWNIAALIVQLSAESFPEV</sequence>
<dbReference type="Pfam" id="PF00929">
    <property type="entry name" value="RNase_T"/>
    <property type="match status" value="1"/>
</dbReference>
<keyword evidence="3 5" id="KW-0269">Exonuclease</keyword>
<protein>
    <submittedName>
        <fullName evidence="5">Exonuclease domain-containing protein</fullName>
    </submittedName>
</protein>
<keyword evidence="1" id="KW-0540">Nuclease</keyword>
<organism evidence="5 6">
    <name type="scientific">Kribbella albertanoniae</name>
    <dbReference type="NCBI Taxonomy" id="1266829"/>
    <lineage>
        <taxon>Bacteria</taxon>
        <taxon>Bacillati</taxon>
        <taxon>Actinomycetota</taxon>
        <taxon>Actinomycetes</taxon>
        <taxon>Propionibacteriales</taxon>
        <taxon>Kribbellaceae</taxon>
        <taxon>Kribbella</taxon>
    </lineage>
</organism>
<evidence type="ECO:0000313" key="6">
    <source>
        <dbReference type="Proteomes" id="UP000295075"/>
    </source>
</evidence>
<dbReference type="GO" id="GO:0000175">
    <property type="term" value="F:3'-5'-RNA exonuclease activity"/>
    <property type="evidence" value="ECO:0007669"/>
    <property type="project" value="InterPro"/>
</dbReference>
<accession>A0A4V6PAJ9</accession>
<keyword evidence="6" id="KW-1185">Reference proteome</keyword>
<dbReference type="Proteomes" id="UP000295075">
    <property type="component" value="Unassembled WGS sequence"/>
</dbReference>
<evidence type="ECO:0000256" key="2">
    <source>
        <dbReference type="ARBA" id="ARBA00022801"/>
    </source>
</evidence>
<reference evidence="5 6" key="1">
    <citation type="submission" date="2019-03" db="EMBL/GenBank/DDBJ databases">
        <title>Draft genome sequences of novel Actinobacteria.</title>
        <authorList>
            <person name="Sahin N."/>
            <person name="Ay H."/>
            <person name="Saygin H."/>
        </authorList>
    </citation>
    <scope>NUCLEOTIDE SEQUENCE [LARGE SCALE GENOMIC DNA]</scope>
    <source>
        <strain evidence="5 6">JCM 30547</strain>
    </source>
</reference>
<evidence type="ECO:0000256" key="1">
    <source>
        <dbReference type="ARBA" id="ARBA00022722"/>
    </source>
</evidence>
<name>A0A4V6PAJ9_9ACTN</name>
<dbReference type="InterPro" id="IPR012337">
    <property type="entry name" value="RNaseH-like_sf"/>
</dbReference>
<dbReference type="CDD" id="cd06133">
    <property type="entry name" value="ERI-1_3'hExo_like"/>
    <property type="match status" value="1"/>
</dbReference>
<dbReference type="OrthoDB" id="4563729at2"/>
<gene>
    <name evidence="5" type="ORF">E1261_09730</name>
</gene>
<dbReference type="InterPro" id="IPR047201">
    <property type="entry name" value="ERI-1_3'hExo-like"/>
</dbReference>
<dbReference type="PANTHER" id="PTHR23044:SF61">
    <property type="entry name" value="3'-5' EXORIBONUCLEASE 1-RELATED"/>
    <property type="match status" value="1"/>
</dbReference>
<dbReference type="SMART" id="SM00479">
    <property type="entry name" value="EXOIII"/>
    <property type="match status" value="1"/>
</dbReference>
<proteinExistence type="predicted"/>
<dbReference type="RefSeq" id="WP_132404990.1">
    <property type="nucleotide sequence ID" value="NZ_SMKA01000028.1"/>
</dbReference>
<evidence type="ECO:0000259" key="4">
    <source>
        <dbReference type="SMART" id="SM00479"/>
    </source>
</evidence>
<dbReference type="Gene3D" id="3.30.420.10">
    <property type="entry name" value="Ribonuclease H-like superfamily/Ribonuclease H"/>
    <property type="match status" value="1"/>
</dbReference>